<comment type="caution">
    <text evidence="2">The sequence shown here is derived from an EMBL/GenBank/DDBJ whole genome shotgun (WGS) entry which is preliminary data.</text>
</comment>
<name>A0ABX1CL57_9SPHN</name>
<dbReference type="Gene3D" id="1.20.1420.60">
    <property type="match status" value="1"/>
</dbReference>
<evidence type="ECO:0000313" key="2">
    <source>
        <dbReference type="EMBL" id="NJR78720.1"/>
    </source>
</evidence>
<dbReference type="RefSeq" id="WP_168134241.1">
    <property type="nucleotide sequence ID" value="NZ_JAAVJH010000004.1"/>
</dbReference>
<reference evidence="2 3" key="1">
    <citation type="submission" date="2020-03" db="EMBL/GenBank/DDBJ databases">
        <authorList>
            <person name="Wang L."/>
            <person name="He N."/>
            <person name="Li Y."/>
            <person name="Fang Y."/>
            <person name="Zhang F."/>
        </authorList>
    </citation>
    <scope>NUCLEOTIDE SEQUENCE [LARGE SCALE GENOMIC DNA]</scope>
    <source>
        <strain evidence="2 3">36D10-4-7</strain>
    </source>
</reference>
<dbReference type="InterPro" id="IPR025402">
    <property type="entry name" value="DMP19_C"/>
</dbReference>
<proteinExistence type="predicted"/>
<dbReference type="Pfam" id="PF14300">
    <property type="entry name" value="DMP19"/>
    <property type="match status" value="1"/>
</dbReference>
<accession>A0ABX1CL57</accession>
<feature type="domain" description="DNA mimic protein DMP19 C-terminal" evidence="1">
    <location>
        <begin position="54"/>
        <end position="166"/>
    </location>
</feature>
<keyword evidence="3" id="KW-1185">Reference proteome</keyword>
<protein>
    <submittedName>
        <fullName evidence="2">DMP19 family protein</fullName>
    </submittedName>
</protein>
<evidence type="ECO:0000313" key="3">
    <source>
        <dbReference type="Proteomes" id="UP000732399"/>
    </source>
</evidence>
<organism evidence="2 3">
    <name type="scientific">Sphingomonas corticis</name>
    <dbReference type="NCBI Taxonomy" id="2722791"/>
    <lineage>
        <taxon>Bacteria</taxon>
        <taxon>Pseudomonadati</taxon>
        <taxon>Pseudomonadota</taxon>
        <taxon>Alphaproteobacteria</taxon>
        <taxon>Sphingomonadales</taxon>
        <taxon>Sphingomonadaceae</taxon>
        <taxon>Sphingomonas</taxon>
    </lineage>
</organism>
<gene>
    <name evidence="2" type="ORF">HBH26_08985</name>
</gene>
<dbReference type="Proteomes" id="UP000732399">
    <property type="component" value="Unassembled WGS sequence"/>
</dbReference>
<evidence type="ECO:0000259" key="1">
    <source>
        <dbReference type="Pfam" id="PF14300"/>
    </source>
</evidence>
<sequence>MIRKIARIPSMSDCRIAHLTITRHEARSPDPSEACLWLGYFIEEALERGWDENELPPDAMQFAALWAYHGERANGGHAQYYENRDGDLTALRNVSELLGRIGLGQHGKLIDHFIEVANTNEHRLHDLYASGNNQDVKAIFYDLDESFAELEISEGKLLDHLHDWVLQQNWVVVGGADGPANTDWLRHIVPEPPLRAARMAARERRRHAEHHGSMMALIQKLWRR</sequence>
<dbReference type="EMBL" id="JAAVJH010000004">
    <property type="protein sequence ID" value="NJR78720.1"/>
    <property type="molecule type" value="Genomic_DNA"/>
</dbReference>